<dbReference type="Gene3D" id="1.20.1600.10">
    <property type="entry name" value="Outer membrane efflux proteins (OEP)"/>
    <property type="match status" value="1"/>
</dbReference>
<evidence type="ECO:0000256" key="1">
    <source>
        <dbReference type="ARBA" id="ARBA00004442"/>
    </source>
</evidence>
<dbReference type="PANTHER" id="PTHR30026:SF22">
    <property type="entry name" value="OUTER MEMBRANE EFFLUX PROTEIN"/>
    <property type="match status" value="1"/>
</dbReference>
<organism evidence="8 9">
    <name type="scientific">Sphingobium amiense</name>
    <dbReference type="NCBI Taxonomy" id="135719"/>
    <lineage>
        <taxon>Bacteria</taxon>
        <taxon>Pseudomonadati</taxon>
        <taxon>Pseudomonadota</taxon>
        <taxon>Alphaproteobacteria</taxon>
        <taxon>Sphingomonadales</taxon>
        <taxon>Sphingomonadaceae</taxon>
        <taxon>Sphingobium</taxon>
    </lineage>
</organism>
<protein>
    <submittedName>
        <fullName evidence="8">TolC family protein</fullName>
    </submittedName>
</protein>
<accession>A0A494W4I4</accession>
<dbReference type="InterPro" id="IPR003423">
    <property type="entry name" value="OMP_efflux"/>
</dbReference>
<evidence type="ECO:0000256" key="3">
    <source>
        <dbReference type="ARBA" id="ARBA00022448"/>
    </source>
</evidence>
<sequence>MDRKAFARSSRGGALGAIAVICAVQFVGSSAMAQGGAPIGETGASGLPVQPLVETSASALPAASAAVQADTEARQGPLVPYGPPAPKVEKGHLPEISWTEPPPQVPRALDQAVNIVTRNYPSAKSARAALGAAAADVRAAKWRRFPSLTGNLAYLDADASPEPQVVAELPIWSGGRLSADIRRAKAAEDVSASSYVETVVTLAQTTAQTYFDVVRLAQREQLLAESLQEHQRLVGTMERRVEQEVSPLADLDLARSRAAQIEQDYTVTRAQRRSALRILAELIADPAYDLGAIPKYEVVELANRTALEEQAVGYDPELRRLRGLVTVAEADLRASKASILPQLNAQYSYDDVFGSRVGLVLRQQTTGGLSQISEVERSRLRIQGALEDVRVSEQQLRREITNDLIEYDAARARARISTGASETAARVSESYMRQFITGRRSWLDVMNALREAVTAQMGRVDAQVTAMSAAVRVMLRSGRWRPTFEQSAQLAAGGGN</sequence>
<keyword evidence="4" id="KW-1134">Transmembrane beta strand</keyword>
<evidence type="ECO:0000256" key="4">
    <source>
        <dbReference type="ARBA" id="ARBA00022452"/>
    </source>
</evidence>
<dbReference type="KEGG" id="sami:SAMIE_1017470"/>
<dbReference type="GO" id="GO:0015288">
    <property type="term" value="F:porin activity"/>
    <property type="evidence" value="ECO:0007669"/>
    <property type="project" value="TreeGrafter"/>
</dbReference>
<dbReference type="PANTHER" id="PTHR30026">
    <property type="entry name" value="OUTER MEMBRANE PROTEIN TOLC"/>
    <property type="match status" value="1"/>
</dbReference>
<comment type="subcellular location">
    <subcellularLocation>
        <location evidence="1">Cell outer membrane</location>
    </subcellularLocation>
</comment>
<keyword evidence="7" id="KW-0998">Cell outer membrane</keyword>
<keyword evidence="5" id="KW-0812">Transmembrane</keyword>
<dbReference type="GO" id="GO:1990281">
    <property type="term" value="C:efflux pump complex"/>
    <property type="evidence" value="ECO:0007669"/>
    <property type="project" value="TreeGrafter"/>
</dbReference>
<keyword evidence="3" id="KW-0813">Transport</keyword>
<evidence type="ECO:0000256" key="2">
    <source>
        <dbReference type="ARBA" id="ARBA00007613"/>
    </source>
</evidence>
<keyword evidence="9" id="KW-1185">Reference proteome</keyword>
<dbReference type="Proteomes" id="UP000279959">
    <property type="component" value="Chromosome"/>
</dbReference>
<name>A0A494W4I4_9SPHN</name>
<dbReference type="GO" id="GO:0009279">
    <property type="term" value="C:cell outer membrane"/>
    <property type="evidence" value="ECO:0007669"/>
    <property type="project" value="UniProtKB-SubCell"/>
</dbReference>
<evidence type="ECO:0000256" key="6">
    <source>
        <dbReference type="ARBA" id="ARBA00023136"/>
    </source>
</evidence>
<evidence type="ECO:0000256" key="7">
    <source>
        <dbReference type="ARBA" id="ARBA00023237"/>
    </source>
</evidence>
<gene>
    <name evidence="8" type="ORF">SAMIE_1017470</name>
</gene>
<dbReference type="EMBL" id="AP018664">
    <property type="protein sequence ID" value="BBD98246.1"/>
    <property type="molecule type" value="Genomic_DNA"/>
</dbReference>
<reference evidence="8 9" key="1">
    <citation type="submission" date="2018-05" db="EMBL/GenBank/DDBJ databases">
        <title>Complete Genome Sequence of the Nonylphenol-Degrading Bacterium Sphingobium amiense DSM 16289T.</title>
        <authorList>
            <person name="Ootsuka M."/>
            <person name="Nishizawa T."/>
            <person name="Ohta H."/>
        </authorList>
    </citation>
    <scope>NUCLEOTIDE SEQUENCE [LARGE SCALE GENOMIC DNA]</scope>
    <source>
        <strain evidence="8 9">DSM 16289</strain>
    </source>
</reference>
<dbReference type="AlphaFoldDB" id="A0A494W4I4"/>
<evidence type="ECO:0000313" key="8">
    <source>
        <dbReference type="EMBL" id="BBD98246.1"/>
    </source>
</evidence>
<keyword evidence="6" id="KW-0472">Membrane</keyword>
<dbReference type="GO" id="GO:0015562">
    <property type="term" value="F:efflux transmembrane transporter activity"/>
    <property type="evidence" value="ECO:0007669"/>
    <property type="project" value="InterPro"/>
</dbReference>
<dbReference type="Pfam" id="PF02321">
    <property type="entry name" value="OEP"/>
    <property type="match status" value="1"/>
</dbReference>
<proteinExistence type="inferred from homology"/>
<dbReference type="SUPFAM" id="SSF56954">
    <property type="entry name" value="Outer membrane efflux proteins (OEP)"/>
    <property type="match status" value="1"/>
</dbReference>
<evidence type="ECO:0000313" key="9">
    <source>
        <dbReference type="Proteomes" id="UP000279959"/>
    </source>
</evidence>
<comment type="similarity">
    <text evidence="2">Belongs to the outer membrane factor (OMF) (TC 1.B.17) family.</text>
</comment>
<evidence type="ECO:0000256" key="5">
    <source>
        <dbReference type="ARBA" id="ARBA00022692"/>
    </source>
</evidence>
<dbReference type="InterPro" id="IPR051906">
    <property type="entry name" value="TolC-like"/>
</dbReference>